<keyword evidence="4" id="KW-1185">Reference proteome</keyword>
<evidence type="ECO:0000259" key="2">
    <source>
        <dbReference type="Pfam" id="PF18573"/>
    </source>
</evidence>
<evidence type="ECO:0000256" key="1">
    <source>
        <dbReference type="SAM" id="MobiDB-lite"/>
    </source>
</evidence>
<reference evidence="3 4" key="1">
    <citation type="submission" date="2023-07" db="EMBL/GenBank/DDBJ databases">
        <title>Genomic Encyclopedia of Type Strains, Phase IV (KMG-IV): sequencing the most valuable type-strain genomes for metagenomic binning, comparative biology and taxonomic classification.</title>
        <authorList>
            <person name="Goeker M."/>
        </authorList>
    </citation>
    <scope>NUCLEOTIDE SEQUENCE [LARGE SCALE GENOMIC DNA]</scope>
    <source>
        <strain evidence="3 4">DSM 46876</strain>
    </source>
</reference>
<protein>
    <recommendedName>
        <fullName evidence="2">BclA C-terminal domain-containing protein</fullName>
    </recommendedName>
</protein>
<organism evidence="3 4">
    <name type="scientific">Croceifilum oryzae</name>
    <dbReference type="NCBI Taxonomy" id="1553429"/>
    <lineage>
        <taxon>Bacteria</taxon>
        <taxon>Bacillati</taxon>
        <taxon>Bacillota</taxon>
        <taxon>Bacilli</taxon>
        <taxon>Bacillales</taxon>
        <taxon>Thermoactinomycetaceae</taxon>
        <taxon>Croceifilum</taxon>
    </lineage>
</organism>
<evidence type="ECO:0000313" key="3">
    <source>
        <dbReference type="EMBL" id="MDQ0417497.1"/>
    </source>
</evidence>
<feature type="domain" description="BclA C-terminal" evidence="2">
    <location>
        <begin position="64"/>
        <end position="181"/>
    </location>
</feature>
<dbReference type="Proteomes" id="UP001238450">
    <property type="component" value="Unassembled WGS sequence"/>
</dbReference>
<feature type="region of interest" description="Disordered" evidence="1">
    <location>
        <begin position="1"/>
        <end position="36"/>
    </location>
</feature>
<comment type="caution">
    <text evidence="3">The sequence shown here is derived from an EMBL/GenBank/DDBJ whole genome shotgun (WGS) entry which is preliminary data.</text>
</comment>
<evidence type="ECO:0000313" key="4">
    <source>
        <dbReference type="Proteomes" id="UP001238450"/>
    </source>
</evidence>
<dbReference type="InterPro" id="IPR008983">
    <property type="entry name" value="Tumour_necrosis_fac-like_dom"/>
</dbReference>
<sequence>MGLQGPTGPQGLAGPQGPDGFQGPTNQATGATGVIGPQRTGVIGPTALFISSGLEALAGTNQNIVNDGLITFVTIQNEGTGITFNGTNTFTLNAPGLYHVEWNVNLAANSAASAFGLLQNGVPGVSTMGHASTSGGNMGGGAIIRVLSGAPIPIALQNRSGATRTIVINTGASASIRIARFADGPAA</sequence>
<dbReference type="EMBL" id="JAUSUV010000006">
    <property type="protein sequence ID" value="MDQ0417497.1"/>
    <property type="molecule type" value="Genomic_DNA"/>
</dbReference>
<name>A0AAJ1TJ61_9BACL</name>
<proteinExistence type="predicted"/>
<dbReference type="InterPro" id="IPR041415">
    <property type="entry name" value="BclA_C"/>
</dbReference>
<dbReference type="Pfam" id="PF18573">
    <property type="entry name" value="BclA_C"/>
    <property type="match status" value="1"/>
</dbReference>
<dbReference type="RefSeq" id="WP_307252551.1">
    <property type="nucleotide sequence ID" value="NZ_JAUSUV010000006.1"/>
</dbReference>
<accession>A0AAJ1TJ61</accession>
<dbReference type="AlphaFoldDB" id="A0AAJ1TJ61"/>
<dbReference type="Gene3D" id="2.60.120.40">
    <property type="match status" value="1"/>
</dbReference>
<gene>
    <name evidence="3" type="ORF">J2Z48_001670</name>
</gene>